<protein>
    <submittedName>
        <fullName evidence="1">Uncharacterized protein</fullName>
    </submittedName>
</protein>
<reference evidence="1 2" key="1">
    <citation type="submission" date="2018-08" db="EMBL/GenBank/DDBJ databases">
        <title>Genome Lactobacillus garii FI11369.</title>
        <authorList>
            <person name="Diaz M."/>
            <person name="Narbad A."/>
        </authorList>
    </citation>
    <scope>NUCLEOTIDE SEQUENCE [LARGE SCALE GENOMIC DNA]</scope>
    <source>
        <strain evidence="1 2">FI11369</strain>
    </source>
</reference>
<dbReference type="Proteomes" id="UP000283633">
    <property type="component" value="Unassembled WGS sequence"/>
</dbReference>
<name>A0A426D3S2_9LACO</name>
<accession>A0A426D3S2</accession>
<organism evidence="1 2">
    <name type="scientific">Lactiplantibacillus garii</name>
    <dbReference type="NCBI Taxonomy" id="2306423"/>
    <lineage>
        <taxon>Bacteria</taxon>
        <taxon>Bacillati</taxon>
        <taxon>Bacillota</taxon>
        <taxon>Bacilli</taxon>
        <taxon>Lactobacillales</taxon>
        <taxon>Lactobacillaceae</taxon>
        <taxon>Lactiplantibacillus</taxon>
    </lineage>
</organism>
<sequence>MQIKGLVEQVLAVKIARYPPFLKMTKFEKFLPEYEPLQTIQGIGESMVTRQISELDDIQSFCTRQQLNNDITEADSGDY</sequence>
<gene>
    <name evidence="1" type="ORF">D1831_14075</name>
</gene>
<evidence type="ECO:0000313" key="1">
    <source>
        <dbReference type="EMBL" id="RRK09218.1"/>
    </source>
</evidence>
<keyword evidence="2" id="KW-1185">Reference proteome</keyword>
<evidence type="ECO:0000313" key="2">
    <source>
        <dbReference type="Proteomes" id="UP000283633"/>
    </source>
</evidence>
<proteinExistence type="predicted"/>
<dbReference type="AlphaFoldDB" id="A0A426D3S2"/>
<dbReference type="EMBL" id="QWZQ01000088">
    <property type="protein sequence ID" value="RRK09218.1"/>
    <property type="molecule type" value="Genomic_DNA"/>
</dbReference>
<comment type="caution">
    <text evidence="1">The sequence shown here is derived from an EMBL/GenBank/DDBJ whole genome shotgun (WGS) entry which is preliminary data.</text>
</comment>